<evidence type="ECO:0000313" key="2">
    <source>
        <dbReference type="EMBL" id="KAK1258462.1"/>
    </source>
</evidence>
<comment type="caution">
    <text evidence="2">The sequence shown here is derived from an EMBL/GenBank/DDBJ whole genome shotgun (WGS) entry which is preliminary data.</text>
</comment>
<keyword evidence="3" id="KW-1185">Reference proteome</keyword>
<accession>A0AAV9A2T6</accession>
<dbReference type="EMBL" id="JAUJYN010000016">
    <property type="protein sequence ID" value="KAK1258462.1"/>
    <property type="molecule type" value="Genomic_DNA"/>
</dbReference>
<protein>
    <submittedName>
        <fullName evidence="2">Uncharacterized protein</fullName>
    </submittedName>
</protein>
<reference evidence="2" key="1">
    <citation type="journal article" date="2023" name="Nat. Commun.">
        <title>Diploid and tetraploid genomes of Acorus and the evolution of monocots.</title>
        <authorList>
            <person name="Ma L."/>
            <person name="Liu K.W."/>
            <person name="Li Z."/>
            <person name="Hsiao Y.Y."/>
            <person name="Qi Y."/>
            <person name="Fu T."/>
            <person name="Tang G.D."/>
            <person name="Zhang D."/>
            <person name="Sun W.H."/>
            <person name="Liu D.K."/>
            <person name="Li Y."/>
            <person name="Chen G.Z."/>
            <person name="Liu X.D."/>
            <person name="Liao X.Y."/>
            <person name="Jiang Y.T."/>
            <person name="Yu X."/>
            <person name="Hao Y."/>
            <person name="Huang J."/>
            <person name="Zhao X.W."/>
            <person name="Ke S."/>
            <person name="Chen Y.Y."/>
            <person name="Wu W.L."/>
            <person name="Hsu J.L."/>
            <person name="Lin Y.F."/>
            <person name="Huang M.D."/>
            <person name="Li C.Y."/>
            <person name="Huang L."/>
            <person name="Wang Z.W."/>
            <person name="Zhao X."/>
            <person name="Zhong W.Y."/>
            <person name="Peng D.H."/>
            <person name="Ahmad S."/>
            <person name="Lan S."/>
            <person name="Zhang J.S."/>
            <person name="Tsai W.C."/>
            <person name="Van de Peer Y."/>
            <person name="Liu Z.J."/>
        </authorList>
    </citation>
    <scope>NUCLEOTIDE SEQUENCE</scope>
    <source>
        <strain evidence="2">SCP</strain>
    </source>
</reference>
<evidence type="ECO:0000313" key="3">
    <source>
        <dbReference type="Proteomes" id="UP001179952"/>
    </source>
</evidence>
<dbReference type="Proteomes" id="UP001179952">
    <property type="component" value="Unassembled WGS sequence"/>
</dbReference>
<feature type="region of interest" description="Disordered" evidence="1">
    <location>
        <begin position="37"/>
        <end position="64"/>
    </location>
</feature>
<proteinExistence type="predicted"/>
<organism evidence="2 3">
    <name type="scientific">Acorus gramineus</name>
    <name type="common">Dwarf sweet flag</name>
    <dbReference type="NCBI Taxonomy" id="55184"/>
    <lineage>
        <taxon>Eukaryota</taxon>
        <taxon>Viridiplantae</taxon>
        <taxon>Streptophyta</taxon>
        <taxon>Embryophyta</taxon>
        <taxon>Tracheophyta</taxon>
        <taxon>Spermatophyta</taxon>
        <taxon>Magnoliopsida</taxon>
        <taxon>Liliopsida</taxon>
        <taxon>Acoraceae</taxon>
        <taxon>Acorus</taxon>
    </lineage>
</organism>
<sequence length="165" mass="18287">MKGGPIRPLSYFSQAQPSKAYSNRAIVPPACPLAAPRTQDFVPQQPPQRKYTAIPPPSTYESPIPEVIEPIECPKQDFDNGEEFFDGELSELFYPTPIQPESTIQNLQLTESLLSLPTQDQIISIPIKPILIISDNSLSDSSDSEIDTDLVQPIVHDLKFGTTHI</sequence>
<reference evidence="2" key="2">
    <citation type="submission" date="2023-06" db="EMBL/GenBank/DDBJ databases">
        <authorList>
            <person name="Ma L."/>
            <person name="Liu K.-W."/>
            <person name="Li Z."/>
            <person name="Hsiao Y.-Y."/>
            <person name="Qi Y."/>
            <person name="Fu T."/>
            <person name="Tang G."/>
            <person name="Zhang D."/>
            <person name="Sun W.-H."/>
            <person name="Liu D.-K."/>
            <person name="Li Y."/>
            <person name="Chen G.-Z."/>
            <person name="Liu X.-D."/>
            <person name="Liao X.-Y."/>
            <person name="Jiang Y.-T."/>
            <person name="Yu X."/>
            <person name="Hao Y."/>
            <person name="Huang J."/>
            <person name="Zhao X.-W."/>
            <person name="Ke S."/>
            <person name="Chen Y.-Y."/>
            <person name="Wu W.-L."/>
            <person name="Hsu J.-L."/>
            <person name="Lin Y.-F."/>
            <person name="Huang M.-D."/>
            <person name="Li C.-Y."/>
            <person name="Huang L."/>
            <person name="Wang Z.-W."/>
            <person name="Zhao X."/>
            <person name="Zhong W.-Y."/>
            <person name="Peng D.-H."/>
            <person name="Ahmad S."/>
            <person name="Lan S."/>
            <person name="Zhang J.-S."/>
            <person name="Tsai W.-C."/>
            <person name="Van De Peer Y."/>
            <person name="Liu Z.-J."/>
        </authorList>
    </citation>
    <scope>NUCLEOTIDE SEQUENCE</scope>
    <source>
        <strain evidence="2">SCP</strain>
        <tissue evidence="2">Leaves</tissue>
    </source>
</reference>
<name>A0AAV9A2T6_ACOGR</name>
<dbReference type="AlphaFoldDB" id="A0AAV9A2T6"/>
<gene>
    <name evidence="2" type="ORF">QJS04_geneDACA011509</name>
</gene>
<evidence type="ECO:0000256" key="1">
    <source>
        <dbReference type="SAM" id="MobiDB-lite"/>
    </source>
</evidence>